<keyword evidence="3" id="KW-1185">Reference proteome</keyword>
<evidence type="ECO:0000313" key="3">
    <source>
        <dbReference type="Proteomes" id="UP000245383"/>
    </source>
</evidence>
<comment type="caution">
    <text evidence="2">The sequence shown here is derived from an EMBL/GenBank/DDBJ whole genome shotgun (WGS) entry which is preliminary data.</text>
</comment>
<organism evidence="2 3">
    <name type="scientific">Smittium simulii</name>
    <dbReference type="NCBI Taxonomy" id="133385"/>
    <lineage>
        <taxon>Eukaryota</taxon>
        <taxon>Fungi</taxon>
        <taxon>Fungi incertae sedis</taxon>
        <taxon>Zoopagomycota</taxon>
        <taxon>Kickxellomycotina</taxon>
        <taxon>Harpellomycetes</taxon>
        <taxon>Harpellales</taxon>
        <taxon>Legeriomycetaceae</taxon>
        <taxon>Smittium</taxon>
    </lineage>
</organism>
<reference evidence="2 3" key="1">
    <citation type="journal article" date="2018" name="MBio">
        <title>Comparative Genomics Reveals the Core Gene Toolbox for the Fungus-Insect Symbiosis.</title>
        <authorList>
            <person name="Wang Y."/>
            <person name="Stata M."/>
            <person name="Wang W."/>
            <person name="Stajich J.E."/>
            <person name="White M.M."/>
            <person name="Moncalvo J.M."/>
        </authorList>
    </citation>
    <scope>NUCLEOTIDE SEQUENCE [LARGE SCALE GENOMIC DNA]</scope>
    <source>
        <strain evidence="2 3">SWE-8-4</strain>
    </source>
</reference>
<evidence type="ECO:0000313" key="2">
    <source>
        <dbReference type="EMBL" id="PVU86710.1"/>
    </source>
</evidence>
<sequence length="229" mass="26742">MAKTTFKKEKALNAKLKEERQSKMETDITKPTPLKKLLTPKGKPKGAKNTIKGNKGSGSTNPRNHFTDYTYLDLINVNNKFVPILDINTKEDYRNQLTDFTDYTKKTLQKKRIKPAQIDEYIFKINQKFLDYSEKQIEKRTSKTLNNIKKIMDNGKVRIINSDKNLGPVAVYTTYYHKQVLKILGNTNNYKEIYSEKKDIIKQVKLATFPLQNHFFMGMKWGFKPNLHL</sequence>
<dbReference type="AlphaFoldDB" id="A0A2T9Y2Z4"/>
<feature type="compositionally biased region" description="Low complexity" evidence="1">
    <location>
        <begin position="29"/>
        <end position="41"/>
    </location>
</feature>
<gene>
    <name evidence="2" type="ORF">BB561_006593</name>
</gene>
<feature type="compositionally biased region" description="Basic and acidic residues" evidence="1">
    <location>
        <begin position="1"/>
        <end position="28"/>
    </location>
</feature>
<evidence type="ECO:0000256" key="1">
    <source>
        <dbReference type="SAM" id="MobiDB-lite"/>
    </source>
</evidence>
<proteinExistence type="predicted"/>
<name>A0A2T9Y2Z4_9FUNG</name>
<accession>A0A2T9Y2Z4</accession>
<dbReference type="Proteomes" id="UP000245383">
    <property type="component" value="Unassembled WGS sequence"/>
</dbReference>
<dbReference type="EMBL" id="MBFR01000619">
    <property type="protein sequence ID" value="PVU86710.1"/>
    <property type="molecule type" value="Genomic_DNA"/>
</dbReference>
<feature type="region of interest" description="Disordered" evidence="1">
    <location>
        <begin position="1"/>
        <end position="62"/>
    </location>
</feature>
<protein>
    <submittedName>
        <fullName evidence="2">Uncharacterized protein</fullName>
    </submittedName>
</protein>